<dbReference type="InterPro" id="IPR009078">
    <property type="entry name" value="Ferritin-like_SF"/>
</dbReference>
<name>A0A1A6Y0X8_STEMA</name>
<dbReference type="InterPro" id="IPR010287">
    <property type="entry name" value="DUF892_YciF-like"/>
</dbReference>
<dbReference type="InterPro" id="IPR012347">
    <property type="entry name" value="Ferritin-like"/>
</dbReference>
<evidence type="ECO:0000313" key="1">
    <source>
        <dbReference type="EMBL" id="OBU68476.1"/>
    </source>
</evidence>
<dbReference type="Pfam" id="PF05974">
    <property type="entry name" value="DUF892"/>
    <property type="match status" value="1"/>
</dbReference>
<dbReference type="EMBL" id="LYVJ01000004">
    <property type="protein sequence ID" value="OBU68476.1"/>
    <property type="molecule type" value="Genomic_DNA"/>
</dbReference>
<protein>
    <submittedName>
        <fullName evidence="1">Uncharacterized protein</fullName>
    </submittedName>
</protein>
<dbReference type="OrthoDB" id="7273732at2"/>
<dbReference type="Proteomes" id="UP000092256">
    <property type="component" value="Unassembled WGS sequence"/>
</dbReference>
<accession>A0A1A6Y0X8</accession>
<organism evidence="1 2">
    <name type="scientific">Stenotrophomonas maltophilia</name>
    <name type="common">Pseudomonas maltophilia</name>
    <name type="synonym">Xanthomonas maltophilia</name>
    <dbReference type="NCBI Taxonomy" id="40324"/>
    <lineage>
        <taxon>Bacteria</taxon>
        <taxon>Pseudomonadati</taxon>
        <taxon>Pseudomonadota</taxon>
        <taxon>Gammaproteobacteria</taxon>
        <taxon>Lysobacterales</taxon>
        <taxon>Lysobacteraceae</taxon>
        <taxon>Stenotrophomonas</taxon>
        <taxon>Stenotrophomonas maltophilia group</taxon>
    </lineage>
</organism>
<dbReference type="AlphaFoldDB" id="A0A1A6Y0X8"/>
<proteinExistence type="predicted"/>
<reference evidence="1 2" key="1">
    <citation type="submission" date="2016-05" db="EMBL/GenBank/DDBJ databases">
        <title>Draft Genome Sequences of Stenotrophomonas maltophilia Strains Sm32COP, Sm41DVV, Sm46PAILV, SmF3, SmF22, SmSOFb1 and SmCVFa1, Isolated from Different Manures, in France.</title>
        <authorList>
            <person name="Nazaret S."/>
            <person name="Bodilis J."/>
        </authorList>
    </citation>
    <scope>NUCLEOTIDE SEQUENCE [LARGE SCALE GENOMIC DNA]</scope>
    <source>
        <strain evidence="1 2">Sm46PAILV</strain>
    </source>
</reference>
<dbReference type="CDD" id="cd00657">
    <property type="entry name" value="Ferritin_like"/>
    <property type="match status" value="1"/>
</dbReference>
<evidence type="ECO:0000313" key="2">
    <source>
        <dbReference type="Proteomes" id="UP000092256"/>
    </source>
</evidence>
<gene>
    <name evidence="1" type="ORF">A9K58_06595</name>
</gene>
<dbReference type="SUPFAM" id="SSF47240">
    <property type="entry name" value="Ferritin-like"/>
    <property type="match status" value="1"/>
</dbReference>
<dbReference type="Gene3D" id="1.20.1260.10">
    <property type="match status" value="1"/>
</dbReference>
<comment type="caution">
    <text evidence="1">The sequence shown here is derived from an EMBL/GenBank/DDBJ whole genome shotgun (WGS) entry which is preliminary data.</text>
</comment>
<sequence length="173" mass="18969">MTDKNSTRTERLLKWLQDAHAMEQEAETMMKAMASRIENYPELAARIGQHVQETQQQAASLRECIESLGGSVPTTKGLFASMTAAIHAAGNSMMEDEVVKGIGLSFGFENTEIATYRALVIAAERAGATDIAAVCGQILQEEIAMARWLEDHQDRLVGAFLDRDETPGVEAKR</sequence>
<dbReference type="RefSeq" id="WP_065198596.1">
    <property type="nucleotide sequence ID" value="NZ_LYVJ01000004.1"/>
</dbReference>